<sequence>MEATARPVVLRTCLKHGCSGNISGRCRAREVEDAPAHAERLRSLGPEMPVRWLKPSRVLGIERYSDFESFRPSEVLGGGISTPLEPREFSLHRAILPLQDGLFVLQRTFARRLQANIGTDHGVGLVIPLACHFTANGREIDNSMIGIVRGKVPTEAVEHHANTYLMLRFNSDMRHRGWADYETGLEFTRLDDDTMAGLRAAILDMFCLASRCNDPRQFEAIDRPIQERLLEGLDAALAPVDAQDRRRGSFDKHRKLVARLDEAATLSGGIPLYSGDLANALGVSVRTLQSATQAVHGVSLHHHLRLKRLWSTRTQLLTGGDGMTVKAAALANGFWHMGEFSKLYRTTFGEMPSGTLAQARDFADDSPHL</sequence>
<dbReference type="EMBL" id="ADOU02000004">
    <property type="protein sequence ID" value="KGJ69320.1"/>
    <property type="molecule type" value="Genomic_DNA"/>
</dbReference>
<dbReference type="Gene3D" id="1.10.10.60">
    <property type="entry name" value="Homeodomain-like"/>
    <property type="match status" value="1"/>
</dbReference>
<dbReference type="PANTHER" id="PTHR47893">
    <property type="entry name" value="REGULATORY PROTEIN PCHR"/>
    <property type="match status" value="1"/>
</dbReference>
<evidence type="ECO:0000313" key="2">
    <source>
        <dbReference type="EMBL" id="KGJ69320.1"/>
    </source>
</evidence>
<protein>
    <recommendedName>
        <fullName evidence="1">HTH araC/xylS-type domain-containing protein</fullName>
    </recommendedName>
</protein>
<name>A0A837CJ45_9BRAD</name>
<dbReference type="InterPro" id="IPR053142">
    <property type="entry name" value="PchR_regulatory_protein"/>
</dbReference>
<feature type="domain" description="HTH araC/xylS-type" evidence="1">
    <location>
        <begin position="254"/>
        <end position="358"/>
    </location>
</feature>
<dbReference type="PROSITE" id="PS01124">
    <property type="entry name" value="HTH_ARAC_FAMILY_2"/>
    <property type="match status" value="1"/>
</dbReference>
<dbReference type="InterPro" id="IPR018060">
    <property type="entry name" value="HTH_AraC"/>
</dbReference>
<gene>
    <name evidence="2" type="ORF">BJA5080_04918</name>
</gene>
<dbReference type="PANTHER" id="PTHR47893:SF1">
    <property type="entry name" value="REGULATORY PROTEIN PCHR"/>
    <property type="match status" value="1"/>
</dbReference>
<accession>A0A837CJ45</accession>
<dbReference type="SMART" id="SM00342">
    <property type="entry name" value="HTH_ARAC"/>
    <property type="match status" value="1"/>
</dbReference>
<proteinExistence type="predicted"/>
<organism evidence="2 3">
    <name type="scientific">Bradyrhizobium diazoefficiens SEMIA 5080</name>
    <dbReference type="NCBI Taxonomy" id="754504"/>
    <lineage>
        <taxon>Bacteria</taxon>
        <taxon>Pseudomonadati</taxon>
        <taxon>Pseudomonadota</taxon>
        <taxon>Alphaproteobacteria</taxon>
        <taxon>Hyphomicrobiales</taxon>
        <taxon>Nitrobacteraceae</taxon>
        <taxon>Bradyrhizobium</taxon>
    </lineage>
</organism>
<dbReference type="AlphaFoldDB" id="A0A837CJ45"/>
<dbReference type="Pfam" id="PF12833">
    <property type="entry name" value="HTH_18"/>
    <property type="match status" value="1"/>
</dbReference>
<dbReference type="Proteomes" id="UP000024900">
    <property type="component" value="Unassembled WGS sequence"/>
</dbReference>
<reference evidence="2 3" key="1">
    <citation type="journal article" date="2014" name="BMC Genomics">
        <title>Comparative genomics of Bradyrhizobium japonicum CPAC 15 and Bradyrhizobium diazoefficiens CPAC 7: elite model strains for understanding symbiotic performance with soybean.</title>
        <authorList>
            <person name="Siqueira A.F."/>
            <person name="Ormeno-Orrillo E."/>
            <person name="Souza R.C."/>
            <person name="Rodrigues E.P."/>
            <person name="Almeida L.G."/>
            <person name="Barcellos F.G."/>
            <person name="Batista J.S."/>
            <person name="Nakatami A.S."/>
            <person name="Martinez-Romero E."/>
            <person name="Vasconcelos A.T."/>
            <person name="Hungria M."/>
        </authorList>
    </citation>
    <scope>NUCLEOTIDE SEQUENCE [LARGE SCALE GENOMIC DNA]</scope>
    <source>
        <strain evidence="2 3">SEMIA 5080</strain>
    </source>
</reference>
<dbReference type="GO" id="GO:0003700">
    <property type="term" value="F:DNA-binding transcription factor activity"/>
    <property type="evidence" value="ECO:0007669"/>
    <property type="project" value="InterPro"/>
</dbReference>
<evidence type="ECO:0000313" key="3">
    <source>
        <dbReference type="Proteomes" id="UP000024900"/>
    </source>
</evidence>
<comment type="caution">
    <text evidence="2">The sequence shown here is derived from an EMBL/GenBank/DDBJ whole genome shotgun (WGS) entry which is preliminary data.</text>
</comment>
<evidence type="ECO:0000259" key="1">
    <source>
        <dbReference type="PROSITE" id="PS01124"/>
    </source>
</evidence>
<dbReference type="GO" id="GO:0043565">
    <property type="term" value="F:sequence-specific DNA binding"/>
    <property type="evidence" value="ECO:0007669"/>
    <property type="project" value="InterPro"/>
</dbReference>